<proteinExistence type="predicted"/>
<dbReference type="EMBL" id="GGEC01086722">
    <property type="protein sequence ID" value="MBX67206.1"/>
    <property type="molecule type" value="Transcribed_RNA"/>
</dbReference>
<dbReference type="AlphaFoldDB" id="A0A2P2QJN5"/>
<organism evidence="1">
    <name type="scientific">Rhizophora mucronata</name>
    <name type="common">Asiatic mangrove</name>
    <dbReference type="NCBI Taxonomy" id="61149"/>
    <lineage>
        <taxon>Eukaryota</taxon>
        <taxon>Viridiplantae</taxon>
        <taxon>Streptophyta</taxon>
        <taxon>Embryophyta</taxon>
        <taxon>Tracheophyta</taxon>
        <taxon>Spermatophyta</taxon>
        <taxon>Magnoliopsida</taxon>
        <taxon>eudicotyledons</taxon>
        <taxon>Gunneridae</taxon>
        <taxon>Pentapetalae</taxon>
        <taxon>rosids</taxon>
        <taxon>fabids</taxon>
        <taxon>Malpighiales</taxon>
        <taxon>Rhizophoraceae</taxon>
        <taxon>Rhizophora</taxon>
    </lineage>
</organism>
<name>A0A2P2QJN5_RHIMU</name>
<sequence length="38" mass="4445">MLCLLCTCRYLCQARVSACKESIVQEKEGLENMRKKYC</sequence>
<protein>
    <submittedName>
        <fullName evidence="1">Uncharacterized protein</fullName>
    </submittedName>
</protein>
<evidence type="ECO:0000313" key="1">
    <source>
        <dbReference type="EMBL" id="MBX67206.1"/>
    </source>
</evidence>
<accession>A0A2P2QJN5</accession>
<reference evidence="1" key="1">
    <citation type="submission" date="2018-02" db="EMBL/GenBank/DDBJ databases">
        <title>Rhizophora mucronata_Transcriptome.</title>
        <authorList>
            <person name="Meera S.P."/>
            <person name="Sreeshan A."/>
            <person name="Augustine A."/>
        </authorList>
    </citation>
    <scope>NUCLEOTIDE SEQUENCE</scope>
    <source>
        <tissue evidence="1">Leaf</tissue>
    </source>
</reference>